<proteinExistence type="predicted"/>
<organism evidence="1 2">
    <name type="scientific">Caenorhabditis remanei</name>
    <name type="common">Caenorhabditis vulgaris</name>
    <dbReference type="NCBI Taxonomy" id="31234"/>
    <lineage>
        <taxon>Eukaryota</taxon>
        <taxon>Metazoa</taxon>
        <taxon>Ecdysozoa</taxon>
        <taxon>Nematoda</taxon>
        <taxon>Chromadorea</taxon>
        <taxon>Rhabditida</taxon>
        <taxon>Rhabditina</taxon>
        <taxon>Rhabditomorpha</taxon>
        <taxon>Rhabditoidea</taxon>
        <taxon>Rhabditidae</taxon>
        <taxon>Peloderinae</taxon>
        <taxon>Caenorhabditis</taxon>
    </lineage>
</organism>
<dbReference type="KEGG" id="crq:GCK72_017226"/>
<evidence type="ECO:0000313" key="2">
    <source>
        <dbReference type="Proteomes" id="UP000483820"/>
    </source>
</evidence>
<dbReference type="RefSeq" id="XP_053580874.1">
    <property type="nucleotide sequence ID" value="XM_053731961.1"/>
</dbReference>
<evidence type="ECO:0000313" key="1">
    <source>
        <dbReference type="EMBL" id="KAF1750675.1"/>
    </source>
</evidence>
<dbReference type="GeneID" id="9806227"/>
<accession>A0A6A5G7M6</accession>
<dbReference type="CTD" id="9806227"/>
<comment type="caution">
    <text evidence="1">The sequence shown here is derived from an EMBL/GenBank/DDBJ whole genome shotgun (WGS) entry which is preliminary data.</text>
</comment>
<name>A0A6A5G7M6_CAERE</name>
<reference evidence="1 2" key="1">
    <citation type="submission" date="2019-12" db="EMBL/GenBank/DDBJ databases">
        <title>Chromosome-level assembly of the Caenorhabditis remanei genome.</title>
        <authorList>
            <person name="Teterina A.A."/>
            <person name="Willis J.H."/>
            <person name="Phillips P.C."/>
        </authorList>
    </citation>
    <scope>NUCLEOTIDE SEQUENCE [LARGE SCALE GENOMIC DNA]</scope>
    <source>
        <strain evidence="1 2">PX506</strain>
        <tissue evidence="1">Whole organism</tissue>
    </source>
</reference>
<dbReference type="EMBL" id="WUAV01000005">
    <property type="protein sequence ID" value="KAF1750675.1"/>
    <property type="molecule type" value="Genomic_DNA"/>
</dbReference>
<dbReference type="Proteomes" id="UP000483820">
    <property type="component" value="Chromosome V"/>
</dbReference>
<protein>
    <submittedName>
        <fullName evidence="1">Uncharacterized protein</fullName>
    </submittedName>
</protein>
<sequence length="117" mass="13415">MFMVILMVSSESLPHEVLSHDELVEKENLRKACENNMCHAFTECQPVKQKNRESGDWEYVPICMKVPSCATKKCDHEEKCAMIEVKCHFTPCFKIPTCLPDVNDAAQEYQMSPAFLV</sequence>
<dbReference type="AlphaFoldDB" id="A0A6A5G7M6"/>
<gene>
    <name evidence="1" type="ORF">GCK72_017226</name>
</gene>